<evidence type="ECO:0000256" key="3">
    <source>
        <dbReference type="ARBA" id="ARBA00022664"/>
    </source>
</evidence>
<feature type="compositionally biased region" description="Acidic residues" evidence="7">
    <location>
        <begin position="457"/>
        <end position="475"/>
    </location>
</feature>
<dbReference type="Gene3D" id="3.60.15.10">
    <property type="entry name" value="Ribonuclease Z/Hydroxyacylglutathione hydrolase-like"/>
    <property type="match status" value="1"/>
</dbReference>
<dbReference type="OrthoDB" id="64353at2759"/>
<evidence type="ECO:0000256" key="4">
    <source>
        <dbReference type="ARBA" id="ARBA00022884"/>
    </source>
</evidence>
<dbReference type="GO" id="GO:0005847">
    <property type="term" value="C:mRNA cleavage and polyadenylation specificity factor complex"/>
    <property type="evidence" value="ECO:0007669"/>
    <property type="project" value="InterPro"/>
</dbReference>
<dbReference type="InterPro" id="IPR025069">
    <property type="entry name" value="Cpsf2_C"/>
</dbReference>
<dbReference type="SMART" id="SM01027">
    <property type="entry name" value="Beta-Casp"/>
    <property type="match status" value="1"/>
</dbReference>
<dbReference type="InterPro" id="IPR022712">
    <property type="entry name" value="Beta_Casp"/>
</dbReference>
<dbReference type="SUPFAM" id="SSF56281">
    <property type="entry name" value="Metallo-hydrolase/oxidoreductase"/>
    <property type="match status" value="1"/>
</dbReference>
<dbReference type="AlphaFoldDB" id="A0A9W8DI22"/>
<gene>
    <name evidence="9" type="ORF">H4219_006252</name>
</gene>
<reference evidence="9" key="1">
    <citation type="submission" date="2022-07" db="EMBL/GenBank/DDBJ databases">
        <title>Phylogenomic reconstructions and comparative analyses of Kickxellomycotina fungi.</title>
        <authorList>
            <person name="Reynolds N.K."/>
            <person name="Stajich J.E."/>
            <person name="Barry K."/>
            <person name="Grigoriev I.V."/>
            <person name="Crous P."/>
            <person name="Smith M.E."/>
        </authorList>
    </citation>
    <scope>NUCLEOTIDE SEQUENCE</scope>
    <source>
        <strain evidence="9">NBRC 100468</strain>
    </source>
</reference>
<dbReference type="FunFam" id="3.60.15.10:FF:000008">
    <property type="entry name" value="Cleavage and polyadenylation specificity factor subunit 2"/>
    <property type="match status" value="1"/>
</dbReference>
<sequence>MSNSIQFRAISGARNEDALCYLLEIGEANILLDCGSFDDYNNERLTALKRISRQIDAVLLSHPDMAHLGAYPLAYSKYGLNCPVYSTIPVQNMGRLCLLDLVRSKRMEESFDLFDEQDVYDAFEHIIALRYSQPTVLSTKFDDIIITAHSAGHTIGGSIWTIQKDTDNVMYAVDYNHIKEQHLSSTSLLSRGRISESMTRPTVLITDAYNATIVLPRRKDRDQGLLNSIKNTVVQNKGNVLLPVDTSARVLELAYLLEGMWANNESLQKSAHLVLLNRCSRRVVQYAQSSLEWMADSIGHRFDQTRINPFEFKHIKLVQTQGEIIDIVESNKGDNQKSIVIMASFPGLETGHARRWLYEWANNENNMIFLTQRGAPGTLSRLLYDQWIHVVGDGQSLTKLPVSDPIHLDMSIPFQIKERVALEGKELEEWRVAESVRKENEEAQVAIMARNEMMIDSGEDTDDDDDDDSDMDAEPDPLRGNIMFPEQADGLKRRRRKEGKGPNAGMIGGGAGGGGGGGGGYGGVGEMDIEMERLISKKTYDIYVRDTNYPYSSISSTILESGNGYIQHNSGLALSTRGQSTGPIGASASMTVAPGLFKQLHGPRMFPNIQLSKRIDDYGELIDPAFFMQDIDEKDEEEENQQMVDINAGKYNNQRVPKSKKGGNFGSSNNKDDQEYDVDIDDYDAEVPSKYVSADQMIQLSCKLNYIDYDGRIDSRAISNILTLIAPQRLILVHGSDESTEHLFELCLRNEQNSSTTGGSPSSSPDSSNRIYAPKVDEIINVSSSSNTFTVKLTDNILNTMPAFTTIRQYDLAYMCGQLHYPEDSKIPVLNVPDQQLVKSNQWRNPLIVGSTKLTELKRALKANNIDSEFTRDGVLICNGEVAIHRTLDGKIKLQSNFSPTYYRIREIVYNQIAAL</sequence>
<feature type="region of interest" description="Disordered" evidence="7">
    <location>
        <begin position="452"/>
        <end position="511"/>
    </location>
</feature>
<evidence type="ECO:0000313" key="9">
    <source>
        <dbReference type="EMBL" id="KAJ1910251.1"/>
    </source>
</evidence>
<dbReference type="Pfam" id="PF10996">
    <property type="entry name" value="Beta-Casp"/>
    <property type="match status" value="1"/>
</dbReference>
<evidence type="ECO:0000313" key="10">
    <source>
        <dbReference type="Proteomes" id="UP001150538"/>
    </source>
</evidence>
<dbReference type="InterPro" id="IPR036866">
    <property type="entry name" value="RibonucZ/Hydroxyglut_hydro"/>
</dbReference>
<evidence type="ECO:0000259" key="8">
    <source>
        <dbReference type="SMART" id="SM01027"/>
    </source>
</evidence>
<comment type="similarity">
    <text evidence="2 6">Belongs to the metallo-beta-lactamase superfamily. RNA-metabolizing metallo-beta-lactamase-like family. CPSF2/YSH1 subfamily.</text>
</comment>
<keyword evidence="5 6" id="KW-0539">Nucleus</keyword>
<dbReference type="EMBL" id="JANBPU010000606">
    <property type="protein sequence ID" value="KAJ1910251.1"/>
    <property type="molecule type" value="Genomic_DNA"/>
</dbReference>
<keyword evidence="10" id="KW-1185">Reference proteome</keyword>
<protein>
    <recommendedName>
        <fullName evidence="6">Cleavage and polyadenylation specificity factor subunit 2</fullName>
    </recommendedName>
    <alternativeName>
        <fullName evidence="6">Cleavage and polyadenylation specificity factor 100 kDa subunit</fullName>
    </alternativeName>
</protein>
<accession>A0A9W8DI22</accession>
<dbReference type="InterPro" id="IPR001279">
    <property type="entry name" value="Metallo-B-lactamas"/>
</dbReference>
<feature type="domain" description="Beta-Casp" evidence="8">
    <location>
        <begin position="250"/>
        <end position="383"/>
    </location>
</feature>
<keyword evidence="4 6" id="KW-0694">RNA-binding</keyword>
<evidence type="ECO:0000256" key="7">
    <source>
        <dbReference type="SAM" id="MobiDB-lite"/>
    </source>
</evidence>
<dbReference type="PANTHER" id="PTHR45922">
    <property type="entry name" value="CLEAVAGE AND POLYADENYLATION SPECIFICITY FACTOR SUBUNIT 2"/>
    <property type="match status" value="1"/>
</dbReference>
<evidence type="ECO:0000256" key="1">
    <source>
        <dbReference type="ARBA" id="ARBA00004123"/>
    </source>
</evidence>
<name>A0A9W8DI22_9FUNG</name>
<dbReference type="GO" id="GO:0006398">
    <property type="term" value="P:mRNA 3'-end processing by stem-loop binding and cleavage"/>
    <property type="evidence" value="ECO:0007669"/>
    <property type="project" value="InterPro"/>
</dbReference>
<dbReference type="PANTHER" id="PTHR45922:SF1">
    <property type="entry name" value="CLEAVAGE AND POLYADENYLATION SPECIFICITY FACTOR SUBUNIT 2"/>
    <property type="match status" value="1"/>
</dbReference>
<comment type="subcellular location">
    <subcellularLocation>
        <location evidence="1 6">Nucleus</location>
    </subcellularLocation>
</comment>
<dbReference type="Proteomes" id="UP001150538">
    <property type="component" value="Unassembled WGS sequence"/>
</dbReference>
<organism evidence="9 10">
    <name type="scientific">Mycoemilia scoparia</name>
    <dbReference type="NCBI Taxonomy" id="417184"/>
    <lineage>
        <taxon>Eukaryota</taxon>
        <taxon>Fungi</taxon>
        <taxon>Fungi incertae sedis</taxon>
        <taxon>Zoopagomycota</taxon>
        <taxon>Kickxellomycotina</taxon>
        <taxon>Kickxellomycetes</taxon>
        <taxon>Kickxellales</taxon>
        <taxon>Kickxellaceae</taxon>
        <taxon>Mycoemilia</taxon>
    </lineage>
</organism>
<dbReference type="InterPro" id="IPR035639">
    <property type="entry name" value="CPSF2_MBL"/>
</dbReference>
<dbReference type="CDD" id="cd16293">
    <property type="entry name" value="CPSF2-like_MBL-fold"/>
    <property type="match status" value="1"/>
</dbReference>
<dbReference type="Pfam" id="PF16661">
    <property type="entry name" value="Lactamase_B_6"/>
    <property type="match status" value="1"/>
</dbReference>
<evidence type="ECO:0000256" key="6">
    <source>
        <dbReference type="RuleBase" id="RU365006"/>
    </source>
</evidence>
<dbReference type="Pfam" id="PF13299">
    <property type="entry name" value="CPSF100_C"/>
    <property type="match status" value="1"/>
</dbReference>
<dbReference type="InterPro" id="IPR027075">
    <property type="entry name" value="CPSF2"/>
</dbReference>
<keyword evidence="3 6" id="KW-0507">mRNA processing</keyword>
<proteinExistence type="inferred from homology"/>
<evidence type="ECO:0000256" key="2">
    <source>
        <dbReference type="ARBA" id="ARBA00010624"/>
    </source>
</evidence>
<evidence type="ECO:0000256" key="5">
    <source>
        <dbReference type="ARBA" id="ARBA00023242"/>
    </source>
</evidence>
<comment type="caution">
    <text evidence="9">The sequence shown here is derived from an EMBL/GenBank/DDBJ whole genome shotgun (WGS) entry which is preliminary data.</text>
</comment>
<feature type="region of interest" description="Disordered" evidence="7">
    <location>
        <begin position="650"/>
        <end position="676"/>
    </location>
</feature>
<dbReference type="GO" id="GO:0003723">
    <property type="term" value="F:RNA binding"/>
    <property type="evidence" value="ECO:0007669"/>
    <property type="project" value="UniProtKB-KW"/>
</dbReference>